<protein>
    <submittedName>
        <fullName evidence="1">Uncharacterized protein</fullName>
    </submittedName>
</protein>
<reference evidence="1 2" key="1">
    <citation type="journal article" date="2019" name="Int. J. Syst. Evol. Microbiol.">
        <title>The Global Catalogue of Microorganisms (GCM) 10K type strain sequencing project: providing services to taxonomists for standard genome sequencing and annotation.</title>
        <authorList>
            <consortium name="The Broad Institute Genomics Platform"/>
            <consortium name="The Broad Institute Genome Sequencing Center for Infectious Disease"/>
            <person name="Wu L."/>
            <person name="Ma J."/>
        </authorList>
    </citation>
    <scope>NUCLEOTIDE SEQUENCE [LARGE SCALE GENOMIC DNA]</scope>
    <source>
        <strain evidence="1 2">JCM 16021</strain>
    </source>
</reference>
<evidence type="ECO:0000313" key="2">
    <source>
        <dbReference type="Proteomes" id="UP001500575"/>
    </source>
</evidence>
<dbReference type="EMBL" id="BAAAQQ010000014">
    <property type="protein sequence ID" value="GAA2133289.1"/>
    <property type="molecule type" value="Genomic_DNA"/>
</dbReference>
<gene>
    <name evidence="1" type="ORF">GCM10009843_38500</name>
</gene>
<accession>A0ABN2YWT9</accession>
<comment type="caution">
    <text evidence="1">The sequence shown here is derived from an EMBL/GenBank/DDBJ whole genome shotgun (WGS) entry which is preliminary data.</text>
</comment>
<evidence type="ECO:0000313" key="1">
    <source>
        <dbReference type="EMBL" id="GAA2133289.1"/>
    </source>
</evidence>
<sequence length="169" mass="18161">MQLPGQLPGQPPRQRSLESRSLWLHGDPQACRDSAADVHALGVVLDEVAERLLAHRDLDGSGRWAAAYGARCRQGVDLADDLVARCRAVAAALLDAAGLLDRAAADLDEVRGRAGAHGLLEDNRLAAPAPDAARADWDAWRHCDELVTSVRSAEREARHGLERALEVTA</sequence>
<organism evidence="1 2">
    <name type="scientific">Nocardioides bigeumensis</name>
    <dbReference type="NCBI Taxonomy" id="433657"/>
    <lineage>
        <taxon>Bacteria</taxon>
        <taxon>Bacillati</taxon>
        <taxon>Actinomycetota</taxon>
        <taxon>Actinomycetes</taxon>
        <taxon>Propionibacteriales</taxon>
        <taxon>Nocardioidaceae</taxon>
        <taxon>Nocardioides</taxon>
    </lineage>
</organism>
<proteinExistence type="predicted"/>
<name>A0ABN2YWT9_9ACTN</name>
<keyword evidence="2" id="KW-1185">Reference proteome</keyword>
<dbReference type="Proteomes" id="UP001500575">
    <property type="component" value="Unassembled WGS sequence"/>
</dbReference>